<gene>
    <name evidence="1" type="ORF">VSX58_21475</name>
</gene>
<proteinExistence type="predicted"/>
<keyword evidence="2" id="KW-1185">Reference proteome</keyword>
<comment type="caution">
    <text evidence="1">The sequence shown here is derived from an EMBL/GenBank/DDBJ whole genome shotgun (WGS) entry which is preliminary data.</text>
</comment>
<name>A0ABU6JWU7_9GAMM</name>
<organism evidence="1 2">
    <name type="scientific">Brenneria populi</name>
    <dbReference type="NCBI Taxonomy" id="1505588"/>
    <lineage>
        <taxon>Bacteria</taxon>
        <taxon>Pseudomonadati</taxon>
        <taxon>Pseudomonadota</taxon>
        <taxon>Gammaproteobacteria</taxon>
        <taxon>Enterobacterales</taxon>
        <taxon>Pectobacteriaceae</taxon>
        <taxon>Brenneria</taxon>
    </lineage>
</organism>
<dbReference type="Proteomes" id="UP001309705">
    <property type="component" value="Unassembled WGS sequence"/>
</dbReference>
<sequence length="93" mass="10453">LIIINGQTVKHRCRPFFVNQGYPFLAFIKLHNTLGNGKGVAGIVPACADEKKEADNHLPHPRKIKAETPISKIIPRVSMSVIMLHRPYASERR</sequence>
<dbReference type="RefSeq" id="WP_327619868.1">
    <property type="nucleotide sequence ID" value="NZ_JAYWTM010000042.1"/>
</dbReference>
<evidence type="ECO:0000313" key="1">
    <source>
        <dbReference type="EMBL" id="MEC5345164.1"/>
    </source>
</evidence>
<evidence type="ECO:0000313" key="2">
    <source>
        <dbReference type="Proteomes" id="UP001309705"/>
    </source>
</evidence>
<dbReference type="EMBL" id="JAYWTM010000042">
    <property type="protein sequence ID" value="MEC5345164.1"/>
    <property type="molecule type" value="Genomic_DNA"/>
</dbReference>
<protein>
    <submittedName>
        <fullName evidence="1">Uncharacterized protein</fullName>
    </submittedName>
</protein>
<reference evidence="1 2" key="1">
    <citation type="journal article" date="2017" name="Int. J. Syst. Evol. Microbiol.">
        <title>Brenneria populi subsp. brevivirga subsp. nov. isolated from symptomatic bark of Populus x euramericana canker, and description of Brenneria populi subsp. populi subsp. nov.</title>
        <authorList>
            <person name="Zheng M.H."/>
            <person name="Piao C.G."/>
            <person name="Xue H."/>
            <person name="Guo M.W."/>
            <person name="Li Y."/>
        </authorList>
    </citation>
    <scope>NUCLEOTIDE SEQUENCE [LARGE SCALE GENOMIC DNA]</scope>
    <source>
        <strain evidence="1 2">D9-5</strain>
    </source>
</reference>
<accession>A0ABU6JWU7</accession>
<feature type="non-terminal residue" evidence="1">
    <location>
        <position position="1"/>
    </location>
</feature>